<gene>
    <name evidence="1" type="ORF">HW932_06105</name>
</gene>
<dbReference type="EMBL" id="JABZEO010000003">
    <property type="protein sequence ID" value="NVZ08830.1"/>
    <property type="molecule type" value="Genomic_DNA"/>
</dbReference>
<proteinExistence type="predicted"/>
<comment type="caution">
    <text evidence="1">The sequence shown here is derived from an EMBL/GenBank/DDBJ whole genome shotgun (WGS) entry which is preliminary data.</text>
</comment>
<sequence length="68" mass="7879">MRDLPENVRRALVALSCDDAEFGELFADEVGEDGQQQWFNRLDYMTQIWNTISDLVDLATMPMDSTRH</sequence>
<name>A0A850RCZ2_9GAMM</name>
<dbReference type="AlphaFoldDB" id="A0A850RCZ2"/>
<organism evidence="1 2">
    <name type="scientific">Allochromatium humboldtianum</name>
    <dbReference type="NCBI Taxonomy" id="504901"/>
    <lineage>
        <taxon>Bacteria</taxon>
        <taxon>Pseudomonadati</taxon>
        <taxon>Pseudomonadota</taxon>
        <taxon>Gammaproteobacteria</taxon>
        <taxon>Chromatiales</taxon>
        <taxon>Chromatiaceae</taxon>
        <taxon>Allochromatium</taxon>
    </lineage>
</organism>
<evidence type="ECO:0000313" key="1">
    <source>
        <dbReference type="EMBL" id="NVZ08830.1"/>
    </source>
</evidence>
<dbReference type="Proteomes" id="UP000592294">
    <property type="component" value="Unassembled WGS sequence"/>
</dbReference>
<reference evidence="1 2" key="1">
    <citation type="submission" date="2020-06" db="EMBL/GenBank/DDBJ databases">
        <title>Whole-genome sequence of Allochromatium humboldtianum DSM 21881, type strain.</title>
        <authorList>
            <person name="Kyndt J.A."/>
            <person name="Meyer T.E."/>
        </authorList>
    </citation>
    <scope>NUCLEOTIDE SEQUENCE [LARGE SCALE GENOMIC DNA]</scope>
    <source>
        <strain evidence="1 2">DSM 21881</strain>
    </source>
</reference>
<dbReference type="RefSeq" id="WP_176975597.1">
    <property type="nucleotide sequence ID" value="NZ_JABZEO010000003.1"/>
</dbReference>
<protein>
    <submittedName>
        <fullName evidence="1">Uncharacterized protein</fullName>
    </submittedName>
</protein>
<evidence type="ECO:0000313" key="2">
    <source>
        <dbReference type="Proteomes" id="UP000592294"/>
    </source>
</evidence>
<keyword evidence="2" id="KW-1185">Reference proteome</keyword>
<accession>A0A850RCZ2</accession>